<organism evidence="11 12">
    <name type="scientific">Culex quinquefasciatus</name>
    <name type="common">Southern house mosquito</name>
    <name type="synonym">Culex pungens</name>
    <dbReference type="NCBI Taxonomy" id="7176"/>
    <lineage>
        <taxon>Eukaryota</taxon>
        <taxon>Metazoa</taxon>
        <taxon>Ecdysozoa</taxon>
        <taxon>Arthropoda</taxon>
        <taxon>Hexapoda</taxon>
        <taxon>Insecta</taxon>
        <taxon>Pterygota</taxon>
        <taxon>Neoptera</taxon>
        <taxon>Endopterygota</taxon>
        <taxon>Diptera</taxon>
        <taxon>Nematocera</taxon>
        <taxon>Culicoidea</taxon>
        <taxon>Culicidae</taxon>
        <taxon>Culicinae</taxon>
        <taxon>Culicini</taxon>
        <taxon>Culex</taxon>
        <taxon>Culex</taxon>
    </lineage>
</organism>
<dbReference type="GO" id="GO:0005549">
    <property type="term" value="F:odorant binding"/>
    <property type="evidence" value="ECO:0007669"/>
    <property type="project" value="InterPro"/>
</dbReference>
<comment type="subcellular location">
    <subcellularLocation>
        <location evidence="1 10">Cell membrane</location>
        <topology evidence="1 10">Multi-pass membrane protein</topology>
    </subcellularLocation>
</comment>
<dbReference type="GO" id="GO:0005886">
    <property type="term" value="C:plasma membrane"/>
    <property type="evidence" value="ECO:0007669"/>
    <property type="project" value="UniProtKB-SubCell"/>
</dbReference>
<evidence type="ECO:0000256" key="10">
    <source>
        <dbReference type="RuleBase" id="RU351113"/>
    </source>
</evidence>
<evidence type="ECO:0000256" key="7">
    <source>
        <dbReference type="ARBA" id="ARBA00023136"/>
    </source>
</evidence>
<reference evidence="11" key="1">
    <citation type="submission" date="2020-05" db="UniProtKB">
        <authorList>
            <consortium name="EnsemblMetazoa"/>
        </authorList>
    </citation>
    <scope>IDENTIFICATION</scope>
    <source>
        <strain evidence="11">JHB</strain>
    </source>
</reference>
<name>A0A1S4JFI5_CULQU</name>
<dbReference type="PANTHER" id="PTHR21137">
    <property type="entry name" value="ODORANT RECEPTOR"/>
    <property type="match status" value="1"/>
</dbReference>
<evidence type="ECO:0000313" key="12">
    <source>
        <dbReference type="Proteomes" id="UP000002320"/>
    </source>
</evidence>
<dbReference type="Pfam" id="PF02949">
    <property type="entry name" value="7tm_6"/>
    <property type="match status" value="1"/>
</dbReference>
<dbReference type="AlphaFoldDB" id="A0A1S4JFI5"/>
<evidence type="ECO:0000313" key="11">
    <source>
        <dbReference type="EnsemblMetazoa" id="CPIJ005923-PA"/>
    </source>
</evidence>
<dbReference type="GO" id="GO:0004984">
    <property type="term" value="F:olfactory receptor activity"/>
    <property type="evidence" value="ECO:0007669"/>
    <property type="project" value="InterPro"/>
</dbReference>
<accession>A0A1S4JFI5</accession>
<keyword evidence="4 10" id="KW-0812">Transmembrane</keyword>
<dbReference type="GO" id="GO:0007165">
    <property type="term" value="P:signal transduction"/>
    <property type="evidence" value="ECO:0007669"/>
    <property type="project" value="UniProtKB-KW"/>
</dbReference>
<feature type="transmembrane region" description="Helical" evidence="10">
    <location>
        <begin position="289"/>
        <end position="309"/>
    </location>
</feature>
<keyword evidence="5 10" id="KW-0552">Olfaction</keyword>
<dbReference type="FunCoup" id="A0A1S4JFI5">
    <property type="interactions" value="32"/>
</dbReference>
<feature type="transmembrane region" description="Helical" evidence="10">
    <location>
        <begin position="183"/>
        <end position="211"/>
    </location>
</feature>
<dbReference type="OrthoDB" id="7964808at2759"/>
<feature type="transmembrane region" description="Helical" evidence="10">
    <location>
        <begin position="67"/>
        <end position="87"/>
    </location>
</feature>
<keyword evidence="2" id="KW-1003">Cell membrane</keyword>
<keyword evidence="8 10" id="KW-0675">Receptor</keyword>
<evidence type="ECO:0000256" key="2">
    <source>
        <dbReference type="ARBA" id="ARBA00022475"/>
    </source>
</evidence>
<protein>
    <recommendedName>
        <fullName evidence="10">Odorant receptor</fullName>
    </recommendedName>
</protein>
<comment type="caution">
    <text evidence="10">Lacks conserved residue(s) required for the propagation of feature annotation.</text>
</comment>
<dbReference type="InterPro" id="IPR004117">
    <property type="entry name" value="7tm6_olfct_rcpt"/>
</dbReference>
<keyword evidence="3 10" id="KW-0716">Sensory transduction</keyword>
<dbReference type="EnsemblMetazoa" id="CPIJ005923-RA">
    <property type="protein sequence ID" value="CPIJ005923-PA"/>
    <property type="gene ID" value="CPIJ005923"/>
</dbReference>
<dbReference type="InParanoid" id="A0A1S4JFI5"/>
<evidence type="ECO:0000256" key="8">
    <source>
        <dbReference type="ARBA" id="ARBA00023170"/>
    </source>
</evidence>
<comment type="similarity">
    <text evidence="10">Belongs to the insect chemoreceptor superfamily. Heteromeric odorant receptor channel (TC 1.A.69) family.</text>
</comment>
<keyword evidence="6 10" id="KW-1133">Transmembrane helix</keyword>
<evidence type="ECO:0000256" key="4">
    <source>
        <dbReference type="ARBA" id="ARBA00022692"/>
    </source>
</evidence>
<proteinExistence type="inferred from homology"/>
<dbReference type="VEuPathDB" id="VectorBase:CPIJ005923"/>
<evidence type="ECO:0000256" key="1">
    <source>
        <dbReference type="ARBA" id="ARBA00004651"/>
    </source>
</evidence>
<evidence type="ECO:0000256" key="6">
    <source>
        <dbReference type="ARBA" id="ARBA00022989"/>
    </source>
</evidence>
<dbReference type="PANTHER" id="PTHR21137:SF35">
    <property type="entry name" value="ODORANT RECEPTOR 19A-RELATED"/>
    <property type="match status" value="1"/>
</dbReference>
<evidence type="ECO:0000256" key="3">
    <source>
        <dbReference type="ARBA" id="ARBA00022606"/>
    </source>
</evidence>
<keyword evidence="7 10" id="KW-0472">Membrane</keyword>
<sequence>MSAFDIHNTDLKILILSSKVAGAEIWKPAQMLTPASYILLAQMVNYFACNFWTVYLYRDDIINFMKVLNSTGIAVQLSIKFFIAIFSKKKLVEMCDMIKTDIYQKYDSRAEPEGEMVYKYAETFHQILKILILMYFSSFVVVGLYPLYFYLVEGELTLLLMIEYPYANWHTTKGFIVTTFVHIVVYFTGICGLVLADALFIMYIAHAMLLIDIFKLHMIQLELLLRDQNGSENKPKIEQKWKQCLQEHQAIAEYLKDIESFSAFICLVMVLTSVFVICINIILAVQTDWYACYSFLLLSFISLSIYFVIGNVLEKKLDAQDMCIITFPWNLLNSEQQKEYLFVVSQLQNSLILTIYGFSPLNFETYMEVLKGLYQFVMVILNFVA</sequence>
<evidence type="ECO:0000256" key="9">
    <source>
        <dbReference type="ARBA" id="ARBA00023224"/>
    </source>
</evidence>
<keyword evidence="12" id="KW-1185">Reference proteome</keyword>
<dbReference type="Proteomes" id="UP000002320">
    <property type="component" value="Unassembled WGS sequence"/>
</dbReference>
<keyword evidence="9 10" id="KW-0807">Transducer</keyword>
<feature type="transmembrane region" description="Helical" evidence="10">
    <location>
        <begin position="130"/>
        <end position="151"/>
    </location>
</feature>
<feature type="transmembrane region" description="Helical" evidence="10">
    <location>
        <begin position="37"/>
        <end position="55"/>
    </location>
</feature>
<evidence type="ECO:0000256" key="5">
    <source>
        <dbReference type="ARBA" id="ARBA00022725"/>
    </source>
</evidence>
<dbReference type="VEuPathDB" id="VectorBase:CQUJHB001954"/>
<feature type="transmembrane region" description="Helical" evidence="10">
    <location>
        <begin position="261"/>
        <end position="283"/>
    </location>
</feature>